<dbReference type="PANTHER" id="PTHR12425">
    <property type="entry name" value="SYNEMBRYN"/>
    <property type="match status" value="1"/>
</dbReference>
<evidence type="ECO:0000313" key="6">
    <source>
        <dbReference type="EMBL" id="CAE1329538.1"/>
    </source>
</evidence>
<comment type="caution">
    <text evidence="6">The sequence shown here is derived from an EMBL/GenBank/DDBJ whole genome shotgun (WGS) entry which is preliminary data.</text>
</comment>
<dbReference type="Gene3D" id="1.25.10.10">
    <property type="entry name" value="Leucine-rich Repeat Variant"/>
    <property type="match status" value="1"/>
</dbReference>
<evidence type="ECO:0000313" key="7">
    <source>
        <dbReference type="Proteomes" id="UP000597762"/>
    </source>
</evidence>
<keyword evidence="5" id="KW-0143">Chaperone</keyword>
<dbReference type="InterPro" id="IPR019318">
    <property type="entry name" value="Gua_nucleotide_exch_fac_Ric8"/>
</dbReference>
<dbReference type="InterPro" id="IPR008376">
    <property type="entry name" value="Chaperone_Ric-8_A/B"/>
</dbReference>
<dbReference type="GO" id="GO:0001965">
    <property type="term" value="F:G-protein alpha-subunit binding"/>
    <property type="evidence" value="ECO:0007669"/>
    <property type="project" value="TreeGrafter"/>
</dbReference>
<dbReference type="Proteomes" id="UP000597762">
    <property type="component" value="Unassembled WGS sequence"/>
</dbReference>
<accession>A0A812ES63</accession>
<dbReference type="EMBL" id="CAHIKZ030005555">
    <property type="protein sequence ID" value="CAE1329538.1"/>
    <property type="molecule type" value="Genomic_DNA"/>
</dbReference>
<keyword evidence="7" id="KW-1185">Reference proteome</keyword>
<keyword evidence="4" id="KW-0344">Guanine-nucleotide releasing factor</keyword>
<evidence type="ECO:0000256" key="2">
    <source>
        <dbReference type="ARBA" id="ARBA00009049"/>
    </source>
</evidence>
<dbReference type="GO" id="GO:0005085">
    <property type="term" value="F:guanyl-nucleotide exchange factor activity"/>
    <property type="evidence" value="ECO:0007669"/>
    <property type="project" value="UniProtKB-KW"/>
</dbReference>
<name>A0A812ES63_ACAPH</name>
<evidence type="ECO:0000256" key="3">
    <source>
        <dbReference type="ARBA" id="ARBA00022490"/>
    </source>
</evidence>
<keyword evidence="3" id="KW-0963">Cytoplasm</keyword>
<comment type="similarity">
    <text evidence="2">Belongs to the synembryn family.</text>
</comment>
<sequence length="545" mass="62714">MDEENLIQVFENGTEEDLCRSLKEFNTKNASTFAFPDMTEEFRKKMIGALLKKLKEKASSSCYIQCLSTVRIFSRDKNNLDMLVTDDNLKLLMKHAWLQHFAKESNEIATIQDGDTDVIVEAQKCLSNLIYNSQNAQRSCSMNGCVEGIVQRLKTYKDPELKYEIKFFDMRMLFLLTALVSEIRPRIHSELHGFSYLMEVIDLSLRDAEERQTGLTDQEVDLCCEILKILFNLTMSLKKKSLDEEEDGHLMRLVSVLRELLICKTESKDRKEELVSHTVNLLTNMPVDSFEQLLTPINESGADSIDNKDIEYDGKNMESIVVLLNFLHHRLERPFSNLKENLAPILHCLCEACRNNRSIRKFCRLKVLPHMRDEVKALPEEGDTLRNRLCRLLTNPSPHVKELVPDFLFTLCKENVDRMVKYTGYGNCAGLLADRGLLLGGRGKIANYSSESEDSETEEYSELKSMINPVTGRWEEQRPDPMENMSEEQKEYEAMKVVQMMDKLHQRGVIQPAYMGEDGRPIPVSHILELTDKIKLPSQENSDSD</sequence>
<comment type="subcellular location">
    <subcellularLocation>
        <location evidence="1">Cytoplasm</location>
        <location evidence="1">Cell cortex</location>
    </subcellularLocation>
</comment>
<evidence type="ECO:0000256" key="5">
    <source>
        <dbReference type="ARBA" id="ARBA00023186"/>
    </source>
</evidence>
<evidence type="ECO:0000256" key="1">
    <source>
        <dbReference type="ARBA" id="ARBA00004544"/>
    </source>
</evidence>
<dbReference type="InterPro" id="IPR016024">
    <property type="entry name" value="ARM-type_fold"/>
</dbReference>
<dbReference type="Pfam" id="PF10165">
    <property type="entry name" value="Ric8"/>
    <property type="match status" value="1"/>
</dbReference>
<dbReference type="GO" id="GO:0005938">
    <property type="term" value="C:cell cortex"/>
    <property type="evidence" value="ECO:0007669"/>
    <property type="project" value="UniProtKB-SubCell"/>
</dbReference>
<protein>
    <submittedName>
        <fullName evidence="6">Synembryn-A</fullName>
    </submittedName>
</protein>
<dbReference type="SUPFAM" id="SSF48371">
    <property type="entry name" value="ARM repeat"/>
    <property type="match status" value="1"/>
</dbReference>
<gene>
    <name evidence="6" type="ORF">SPHA_78984</name>
</gene>
<dbReference type="PRINTS" id="PR01802">
    <property type="entry name" value="SYNEMBRYN"/>
</dbReference>
<evidence type="ECO:0000256" key="4">
    <source>
        <dbReference type="ARBA" id="ARBA00022658"/>
    </source>
</evidence>
<organism evidence="6 7">
    <name type="scientific">Acanthosepion pharaonis</name>
    <name type="common">Pharaoh cuttlefish</name>
    <name type="synonym">Sepia pharaonis</name>
    <dbReference type="NCBI Taxonomy" id="158019"/>
    <lineage>
        <taxon>Eukaryota</taxon>
        <taxon>Metazoa</taxon>
        <taxon>Spiralia</taxon>
        <taxon>Lophotrochozoa</taxon>
        <taxon>Mollusca</taxon>
        <taxon>Cephalopoda</taxon>
        <taxon>Coleoidea</taxon>
        <taxon>Decapodiformes</taxon>
        <taxon>Sepiida</taxon>
        <taxon>Sepiina</taxon>
        <taxon>Sepiidae</taxon>
        <taxon>Acanthosepion</taxon>
    </lineage>
</organism>
<proteinExistence type="inferred from homology"/>
<dbReference type="AlphaFoldDB" id="A0A812ES63"/>
<dbReference type="OrthoDB" id="5585685at2759"/>
<reference evidence="6" key="1">
    <citation type="submission" date="2021-01" db="EMBL/GenBank/DDBJ databases">
        <authorList>
            <person name="Li R."/>
            <person name="Bekaert M."/>
        </authorList>
    </citation>
    <scope>NUCLEOTIDE SEQUENCE</scope>
    <source>
        <strain evidence="6">Farmed</strain>
    </source>
</reference>
<dbReference type="InterPro" id="IPR011989">
    <property type="entry name" value="ARM-like"/>
</dbReference>
<dbReference type="GO" id="GO:0007186">
    <property type="term" value="P:G protein-coupled receptor signaling pathway"/>
    <property type="evidence" value="ECO:0007669"/>
    <property type="project" value="TreeGrafter"/>
</dbReference>
<dbReference type="PANTHER" id="PTHR12425:SF5">
    <property type="entry name" value="SYNEMBRYN"/>
    <property type="match status" value="1"/>
</dbReference>